<dbReference type="PROSITE" id="PS51128">
    <property type="entry name" value="ZF_DKSA_2"/>
    <property type="match status" value="1"/>
</dbReference>
<evidence type="ECO:0000313" key="7">
    <source>
        <dbReference type="Proteomes" id="UP000000753"/>
    </source>
</evidence>
<dbReference type="eggNOG" id="COG1734">
    <property type="taxonomic scope" value="Bacteria"/>
</dbReference>
<evidence type="ECO:0000256" key="3">
    <source>
        <dbReference type="ARBA" id="ARBA00022833"/>
    </source>
</evidence>
<accession>B8CMX6</accession>
<dbReference type="HOGENOM" id="CLU_043144_5_1_6"/>
<protein>
    <submittedName>
        <fullName evidence="6">DksA-type zinc finger protein</fullName>
    </submittedName>
</protein>
<feature type="zinc finger region" description="dksA C4-type" evidence="4">
    <location>
        <begin position="87"/>
        <end position="111"/>
    </location>
</feature>
<dbReference type="Proteomes" id="UP000000753">
    <property type="component" value="Chromosome"/>
</dbReference>
<keyword evidence="1" id="KW-0479">Metal-binding</keyword>
<dbReference type="Pfam" id="PF01258">
    <property type="entry name" value="zf-dskA_traR"/>
    <property type="match status" value="1"/>
</dbReference>
<dbReference type="EMBL" id="CP000472">
    <property type="protein sequence ID" value="ACJ28478.1"/>
    <property type="molecule type" value="Genomic_DNA"/>
</dbReference>
<evidence type="ECO:0000256" key="1">
    <source>
        <dbReference type="ARBA" id="ARBA00022723"/>
    </source>
</evidence>
<evidence type="ECO:0000313" key="6">
    <source>
        <dbReference type="EMBL" id="ACJ28478.1"/>
    </source>
</evidence>
<dbReference type="GO" id="GO:0008270">
    <property type="term" value="F:zinc ion binding"/>
    <property type="evidence" value="ECO:0007669"/>
    <property type="project" value="UniProtKB-KW"/>
</dbReference>
<dbReference type="Gene3D" id="1.20.120.910">
    <property type="entry name" value="DksA, coiled-coil domain"/>
    <property type="match status" value="1"/>
</dbReference>
<organism evidence="6 7">
    <name type="scientific">Shewanella piezotolerans (strain WP3 / JCM 13877)</name>
    <dbReference type="NCBI Taxonomy" id="225849"/>
    <lineage>
        <taxon>Bacteria</taxon>
        <taxon>Pseudomonadati</taxon>
        <taxon>Pseudomonadota</taxon>
        <taxon>Gammaproteobacteria</taxon>
        <taxon>Alteromonadales</taxon>
        <taxon>Shewanellaceae</taxon>
        <taxon>Shewanella</taxon>
    </lineage>
</organism>
<dbReference type="KEGG" id="swp:swp_1706"/>
<sequence>MKSIIVGRTVSTNQIKQTLSDIELELRQKIGAHPELQAKLMDQHNYSLCELIEIMTQAHLCDHSLFFKLMQLDAARCQLEIGLYGVCSDCEENIEAELLAADPLEQRCLSCNNLHKREHRQELRLNH</sequence>
<dbReference type="STRING" id="225849.swp_1706"/>
<keyword evidence="2" id="KW-0863">Zinc-finger</keyword>
<gene>
    <name evidence="6" type="ordered locus">swp_1706</name>
</gene>
<dbReference type="InterPro" id="IPR000962">
    <property type="entry name" value="Znf_DskA_TraR"/>
</dbReference>
<evidence type="ECO:0000256" key="4">
    <source>
        <dbReference type="PROSITE-ProRule" id="PRU00510"/>
    </source>
</evidence>
<name>B8CMX6_SHEPW</name>
<reference evidence="6 7" key="1">
    <citation type="journal article" date="2008" name="PLoS ONE">
        <title>Environmental adaptation: genomic analysis of the piezotolerant and psychrotolerant deep-sea iron reducing bacterium Shewanella piezotolerans WP3.</title>
        <authorList>
            <person name="Wang F."/>
            <person name="Wang J."/>
            <person name="Jian H."/>
            <person name="Zhang B."/>
            <person name="Li S."/>
            <person name="Wang F."/>
            <person name="Zeng X."/>
            <person name="Gao L."/>
            <person name="Bartlett D.H."/>
            <person name="Yu J."/>
            <person name="Hu S."/>
            <person name="Xiao X."/>
        </authorList>
    </citation>
    <scope>NUCLEOTIDE SEQUENCE [LARGE SCALE GENOMIC DNA]</scope>
    <source>
        <strain evidence="7">WP3 / JCM 13877</strain>
    </source>
</reference>
<dbReference type="SUPFAM" id="SSF57716">
    <property type="entry name" value="Glucocorticoid receptor-like (DNA-binding domain)"/>
    <property type="match status" value="1"/>
</dbReference>
<dbReference type="AlphaFoldDB" id="B8CMX6"/>
<feature type="domain" description="Zinc finger DksA/TraR C4-type" evidence="5">
    <location>
        <begin position="82"/>
        <end position="112"/>
    </location>
</feature>
<keyword evidence="3" id="KW-0862">Zinc</keyword>
<evidence type="ECO:0000256" key="2">
    <source>
        <dbReference type="ARBA" id="ARBA00022771"/>
    </source>
</evidence>
<evidence type="ECO:0000259" key="5">
    <source>
        <dbReference type="Pfam" id="PF01258"/>
    </source>
</evidence>
<proteinExistence type="predicted"/>
<keyword evidence="7" id="KW-1185">Reference proteome</keyword>